<feature type="compositionally biased region" description="Polar residues" evidence="1">
    <location>
        <begin position="78"/>
        <end position="88"/>
    </location>
</feature>
<gene>
    <name evidence="2" type="ORF">L198_08093</name>
</gene>
<evidence type="ECO:0000313" key="3">
    <source>
        <dbReference type="Proteomes" id="UP000094819"/>
    </source>
</evidence>
<reference evidence="2 3" key="1">
    <citation type="submission" date="2016-06" db="EMBL/GenBank/DDBJ databases">
        <title>Evolution of pathogenesis and genome organization in the Tremellales.</title>
        <authorList>
            <person name="Cuomo C."/>
            <person name="Litvintseva A."/>
            <person name="Heitman J."/>
            <person name="Chen Y."/>
            <person name="Sun S."/>
            <person name="Springer D."/>
            <person name="Dromer F."/>
            <person name="Young S."/>
            <person name="Zeng Q."/>
            <person name="Chapman S."/>
            <person name="Gujja S."/>
            <person name="Saif S."/>
            <person name="Birren B."/>
        </authorList>
    </citation>
    <scope>NUCLEOTIDE SEQUENCE [LARGE SCALE GENOMIC DNA]</scope>
    <source>
        <strain evidence="2 3">CBS 7118</strain>
    </source>
</reference>
<proteinExistence type="predicted"/>
<accession>A0A1E3HJ79</accession>
<comment type="caution">
    <text evidence="2">The sequence shown here is derived from an EMBL/GenBank/DDBJ whole genome shotgun (WGS) entry which is preliminary data.</text>
</comment>
<dbReference type="GeneID" id="30197304"/>
<organism evidence="2 3">
    <name type="scientific">Cryptococcus wingfieldii CBS 7118</name>
    <dbReference type="NCBI Taxonomy" id="1295528"/>
    <lineage>
        <taxon>Eukaryota</taxon>
        <taxon>Fungi</taxon>
        <taxon>Dikarya</taxon>
        <taxon>Basidiomycota</taxon>
        <taxon>Agaricomycotina</taxon>
        <taxon>Tremellomycetes</taxon>
        <taxon>Tremellales</taxon>
        <taxon>Cryptococcaceae</taxon>
        <taxon>Cryptococcus</taxon>
    </lineage>
</organism>
<evidence type="ECO:0000256" key="1">
    <source>
        <dbReference type="SAM" id="MobiDB-lite"/>
    </source>
</evidence>
<dbReference type="EMBL" id="AWGH01000052">
    <property type="protein sequence ID" value="ODN76409.1"/>
    <property type="molecule type" value="Genomic_DNA"/>
</dbReference>
<feature type="region of interest" description="Disordered" evidence="1">
    <location>
        <begin position="55"/>
        <end position="88"/>
    </location>
</feature>
<dbReference type="AlphaFoldDB" id="A0A1E3HJ79"/>
<keyword evidence="3" id="KW-1185">Reference proteome</keyword>
<protein>
    <submittedName>
        <fullName evidence="2">Uncharacterized protein</fullName>
    </submittedName>
</protein>
<dbReference type="Proteomes" id="UP000094819">
    <property type="component" value="Unassembled WGS sequence"/>
</dbReference>
<sequence length="183" mass="20546">MSTGNTGTDITIDEVDYIDEKGTCFRIVGESPVSQYERIPLPDLKMWEGGGWGKGRRKIKMSERSQLDQERVRAITSGEPSSSQQAGTMTNEQMMQFYNSMTPEQLQYYGGYDTQYGGGSSMTLSSQQEMEIMGQVYGETMSNQPSSMASYNPELDEGSALAQQFGELWWQSSEMGKKKRSKK</sequence>
<feature type="compositionally biased region" description="Basic and acidic residues" evidence="1">
    <location>
        <begin position="60"/>
        <end position="73"/>
    </location>
</feature>
<dbReference type="RefSeq" id="XP_019027966.1">
    <property type="nucleotide sequence ID" value="XM_019180065.1"/>
</dbReference>
<name>A0A1E3HJ79_9TREE</name>
<evidence type="ECO:0000313" key="2">
    <source>
        <dbReference type="EMBL" id="ODN76409.1"/>
    </source>
</evidence>